<feature type="signal peptide" evidence="1">
    <location>
        <begin position="1"/>
        <end position="28"/>
    </location>
</feature>
<organism evidence="3 4">
    <name type="scientific">Desulfosporosinus acididurans</name>
    <dbReference type="NCBI Taxonomy" id="476652"/>
    <lineage>
        <taxon>Bacteria</taxon>
        <taxon>Bacillati</taxon>
        <taxon>Bacillota</taxon>
        <taxon>Clostridia</taxon>
        <taxon>Eubacteriales</taxon>
        <taxon>Desulfitobacteriaceae</taxon>
        <taxon>Desulfosporosinus</taxon>
    </lineage>
</organism>
<proteinExistence type="predicted"/>
<dbReference type="Pfam" id="PF04294">
    <property type="entry name" value="VanW"/>
    <property type="match status" value="1"/>
</dbReference>
<evidence type="ECO:0000313" key="4">
    <source>
        <dbReference type="Proteomes" id="UP000036356"/>
    </source>
</evidence>
<keyword evidence="1" id="KW-0732">Signal</keyword>
<dbReference type="PATRIC" id="fig|476652.3.peg.362"/>
<sequence>MKRAGFILTVLLVQLCVTLSLGSVATYASTHDRAPSGLIIWGRNFSGLNRAEIASELKKEIPDVIVYQGKSFPLKLERFYAKIDNWLNQIFPPVSGVWYLDVLQSLMHKPVLNPVLELDQDDIVSQLKAIGAQINKPMIPATISYLNRHFEKTSGQNGQALDIDATFHKITNDHVNKQVEALVQEIPVQPTPVEIDKIKDVLGDYTTYFNPQDAPRTKNVRLAANAINNYLIAPGKVFSYNKVVGERTEAAGYRPAYIFVGQEEIKGDGGGVCQDSSTLFQAVCEANLKVVERHMHSLPVSYVAKGQDATVAYGLLDFRFQNDTKGYLLVSALTGENWLRIRLFGVADANHPAQQPDGYPVRPDIFNEDFK</sequence>
<evidence type="ECO:0000256" key="1">
    <source>
        <dbReference type="SAM" id="SignalP"/>
    </source>
</evidence>
<accession>A0A0J1FY68</accession>
<dbReference type="PANTHER" id="PTHR35788:SF1">
    <property type="entry name" value="EXPORTED PROTEIN"/>
    <property type="match status" value="1"/>
</dbReference>
<protein>
    <submittedName>
        <fullName evidence="3">Vancomycin B-type resistance protein VanW</fullName>
    </submittedName>
</protein>
<dbReference type="InterPro" id="IPR007391">
    <property type="entry name" value="Vancomycin_resist_VanW"/>
</dbReference>
<reference evidence="3 4" key="1">
    <citation type="submission" date="2015-06" db="EMBL/GenBank/DDBJ databases">
        <title>Draft genome of the moderately acidophilic sulfate reducer Candidatus Desulfosporosinus acididurans strain M1.</title>
        <authorList>
            <person name="Poehlein A."/>
            <person name="Petzsch P."/>
            <person name="Johnson B.D."/>
            <person name="Schloemann M."/>
            <person name="Daniel R."/>
            <person name="Muehling M."/>
        </authorList>
    </citation>
    <scope>NUCLEOTIDE SEQUENCE [LARGE SCALE GENOMIC DNA]</scope>
    <source>
        <strain evidence="3 4">M1</strain>
    </source>
</reference>
<dbReference type="STRING" id="476652.DEAC_c03610"/>
<evidence type="ECO:0000259" key="2">
    <source>
        <dbReference type="Pfam" id="PF12229"/>
    </source>
</evidence>
<feature type="chain" id="PRO_5038500267" evidence="1">
    <location>
        <begin position="29"/>
        <end position="371"/>
    </location>
</feature>
<gene>
    <name evidence="3" type="primary">vanW_2</name>
    <name evidence="3" type="ORF">DEAC_c03610</name>
</gene>
<evidence type="ECO:0000313" key="3">
    <source>
        <dbReference type="EMBL" id="KLU67953.1"/>
    </source>
</evidence>
<dbReference type="EMBL" id="LDZY01000001">
    <property type="protein sequence ID" value="KLU67953.1"/>
    <property type="molecule type" value="Genomic_DNA"/>
</dbReference>
<feature type="domain" description="YoaR-like putative peptidoglycan binding" evidence="2">
    <location>
        <begin position="109"/>
        <end position="173"/>
    </location>
</feature>
<name>A0A0J1FY68_9FIRM</name>
<dbReference type="Pfam" id="PF12229">
    <property type="entry name" value="PG_binding_4"/>
    <property type="match status" value="1"/>
</dbReference>
<dbReference type="AlphaFoldDB" id="A0A0J1FY68"/>
<dbReference type="InterPro" id="IPR052913">
    <property type="entry name" value="Glycopeptide_resist_protein"/>
</dbReference>
<dbReference type="InterPro" id="IPR022029">
    <property type="entry name" value="YoaR-like_PG-bd"/>
</dbReference>
<comment type="caution">
    <text evidence="3">The sequence shown here is derived from an EMBL/GenBank/DDBJ whole genome shotgun (WGS) entry which is preliminary data.</text>
</comment>
<dbReference type="Proteomes" id="UP000036356">
    <property type="component" value="Unassembled WGS sequence"/>
</dbReference>
<keyword evidence="4" id="KW-1185">Reference proteome</keyword>
<dbReference type="PANTHER" id="PTHR35788">
    <property type="entry name" value="EXPORTED PROTEIN-RELATED"/>
    <property type="match status" value="1"/>
</dbReference>